<sequence>MKEKILSMTIAVVVWFGAVFFVNAYQIECPQKIDVKEKVENMPEGWEVFEKDSLSSAFHSMIVYYDHPSRMAVLKPAKGTVDGKKHELIWEVNHYTDVEPYYVSCAYSTSRIELIKKIDLSMKSCWADYSKNEQGKKGTLTCSTSEAKNLH</sequence>
<dbReference type="RefSeq" id="WP_091346244.1">
    <property type="nucleotide sequence ID" value="NZ_FMAQ01000001.1"/>
</dbReference>
<accession>A0A1C3Z152</accession>
<evidence type="ECO:0000313" key="2">
    <source>
        <dbReference type="Proteomes" id="UP000199670"/>
    </source>
</evidence>
<dbReference type="EMBL" id="FMAQ01000001">
    <property type="protein sequence ID" value="SCB76000.1"/>
    <property type="molecule type" value="Genomic_DNA"/>
</dbReference>
<evidence type="ECO:0000313" key="1">
    <source>
        <dbReference type="EMBL" id="SCB76000.1"/>
    </source>
</evidence>
<name>A0A1C3Z152_9GAMM</name>
<keyword evidence="2" id="KW-1185">Reference proteome</keyword>
<dbReference type="NCBIfam" id="NF042415">
    <property type="entry name" value="STY0301_fam"/>
    <property type="match status" value="1"/>
</dbReference>
<proteinExistence type="predicted"/>
<gene>
    <name evidence="1" type="ORF">GA0061081_101204</name>
</gene>
<dbReference type="Proteomes" id="UP000199670">
    <property type="component" value="Unassembled WGS sequence"/>
</dbReference>
<dbReference type="InterPro" id="IPR049973">
    <property type="entry name" value="STY0301-like"/>
</dbReference>
<dbReference type="STRING" id="1798182.GA0061081_101204"/>
<protein>
    <submittedName>
        <fullName evidence="1">Uncharacterized protein</fullName>
    </submittedName>
</protein>
<reference evidence="2" key="1">
    <citation type="submission" date="2016-08" db="EMBL/GenBank/DDBJ databases">
        <authorList>
            <person name="Varghese N."/>
            <person name="Submissions Spin"/>
        </authorList>
    </citation>
    <scope>NUCLEOTIDE SEQUENCE [LARGE SCALE GENOMIC DNA]</scope>
    <source>
        <strain evidence="2">R-53248</strain>
    </source>
</reference>
<organism evidence="1 2">
    <name type="scientific">Gilliamella bombicola</name>
    <dbReference type="NCBI Taxonomy" id="1798182"/>
    <lineage>
        <taxon>Bacteria</taxon>
        <taxon>Pseudomonadati</taxon>
        <taxon>Pseudomonadota</taxon>
        <taxon>Gammaproteobacteria</taxon>
        <taxon>Orbales</taxon>
        <taxon>Orbaceae</taxon>
        <taxon>Gilliamella</taxon>
    </lineage>
</organism>
<dbReference type="AlphaFoldDB" id="A0A1C3Z152"/>
<dbReference type="OrthoDB" id="7067338at2"/>